<keyword evidence="6 8" id="KW-0472">Membrane</keyword>
<evidence type="ECO:0000256" key="4">
    <source>
        <dbReference type="ARBA" id="ARBA00022692"/>
    </source>
</evidence>
<feature type="transmembrane region" description="Helical" evidence="8">
    <location>
        <begin position="18"/>
        <end position="39"/>
    </location>
</feature>
<dbReference type="PANTHER" id="PTHR11058">
    <property type="entry name" value="NADH-UBIQUINONE OXIDOREDUCTASE CHAIN 3"/>
    <property type="match status" value="1"/>
</dbReference>
<dbReference type="GO" id="GO:0048038">
    <property type="term" value="F:quinone binding"/>
    <property type="evidence" value="ECO:0007669"/>
    <property type="project" value="UniProtKB-KW"/>
</dbReference>
<proteinExistence type="inferred from homology"/>
<keyword evidence="3" id="KW-0813">Transport</keyword>
<comment type="function">
    <text evidence="7">NDH-1 shuttles electrons from NADH, via FMN and iron-sulfur (Fe-S) centers, to quinones in the respiratory chain.</text>
</comment>
<dbReference type="InterPro" id="IPR000440">
    <property type="entry name" value="NADH_UbQ/plastoQ_OxRdtase_su3"/>
</dbReference>
<reference evidence="9 10" key="1">
    <citation type="submission" date="2018-12" db="EMBL/GenBank/DDBJ databases">
        <authorList>
            <person name="Chong R.A."/>
        </authorList>
    </citation>
    <scope>NUCLEOTIDE SEQUENCE [LARGE SCALE GENOMIC DNA]</scope>
    <source>
        <strain evidence="9 10">Tca</strain>
    </source>
</reference>
<dbReference type="GO" id="GO:0008137">
    <property type="term" value="F:NADH dehydrogenase (ubiquinone) activity"/>
    <property type="evidence" value="ECO:0007669"/>
    <property type="project" value="InterPro"/>
</dbReference>
<dbReference type="OrthoDB" id="9791970at2"/>
<comment type="similarity">
    <text evidence="2 7">Belongs to the complex I subunit 3 family.</text>
</comment>
<keyword evidence="10" id="KW-1185">Reference proteome</keyword>
<dbReference type="GO" id="GO:0005886">
    <property type="term" value="C:plasma membrane"/>
    <property type="evidence" value="ECO:0007669"/>
    <property type="project" value="UniProtKB-SubCell"/>
</dbReference>
<dbReference type="PANTHER" id="PTHR11058:SF21">
    <property type="entry name" value="NADH-QUINONE OXIDOREDUCTASE SUBUNIT A"/>
    <property type="match status" value="1"/>
</dbReference>
<keyword evidence="5 8" id="KW-1133">Transmembrane helix</keyword>
<dbReference type="Gene3D" id="1.20.58.1610">
    <property type="entry name" value="NADH:ubiquinone/plastoquinone oxidoreductase, chain 3"/>
    <property type="match status" value="1"/>
</dbReference>
<gene>
    <name evidence="9" type="ORF">D9V80_00635</name>
</gene>
<evidence type="ECO:0000256" key="5">
    <source>
        <dbReference type="ARBA" id="ARBA00022989"/>
    </source>
</evidence>
<evidence type="ECO:0000313" key="9">
    <source>
        <dbReference type="EMBL" id="QCI26674.1"/>
    </source>
</evidence>
<evidence type="ECO:0000256" key="7">
    <source>
        <dbReference type="RuleBase" id="RU003639"/>
    </source>
</evidence>
<feature type="transmembrane region" description="Helical" evidence="8">
    <location>
        <begin position="101"/>
        <end position="120"/>
    </location>
</feature>
<dbReference type="GO" id="GO:0030964">
    <property type="term" value="C:NADH dehydrogenase complex"/>
    <property type="evidence" value="ECO:0007669"/>
    <property type="project" value="TreeGrafter"/>
</dbReference>
<keyword evidence="4 7" id="KW-0812">Transmembrane</keyword>
<protein>
    <recommendedName>
        <fullName evidence="7">NADH-quinone oxidoreductase subunit</fullName>
        <ecNumber evidence="7">7.1.1.-</ecNumber>
    </recommendedName>
</protein>
<evidence type="ECO:0000256" key="6">
    <source>
        <dbReference type="ARBA" id="ARBA00023136"/>
    </source>
</evidence>
<dbReference type="EMBL" id="CP034852">
    <property type="protein sequence ID" value="QCI26674.1"/>
    <property type="molecule type" value="Genomic_DNA"/>
</dbReference>
<accession>A0A4D6YL22</accession>
<dbReference type="RefSeq" id="WP_158353228.1">
    <property type="nucleotide sequence ID" value="NZ_CP034852.1"/>
</dbReference>
<organism evidence="9 10">
    <name type="scientific">Buchnera aphidicola</name>
    <name type="common">Thelaxes californica</name>
    <dbReference type="NCBI Taxonomy" id="1315998"/>
    <lineage>
        <taxon>Bacteria</taxon>
        <taxon>Pseudomonadati</taxon>
        <taxon>Pseudomonadota</taxon>
        <taxon>Gammaproteobacteria</taxon>
        <taxon>Enterobacterales</taxon>
        <taxon>Erwiniaceae</taxon>
        <taxon>Buchnera</taxon>
    </lineage>
</organism>
<feature type="transmembrane region" description="Helical" evidence="8">
    <location>
        <begin position="70"/>
        <end position="89"/>
    </location>
</feature>
<name>A0A4D6YL22_9GAMM</name>
<evidence type="ECO:0000313" key="10">
    <source>
        <dbReference type="Proteomes" id="UP000298782"/>
    </source>
</evidence>
<reference evidence="9 10" key="2">
    <citation type="submission" date="2019-05" db="EMBL/GenBank/DDBJ databases">
        <title>Genome evolution of the obligate endosymbiont Buchnera aphidicola.</title>
        <authorList>
            <person name="Moran N.A."/>
        </authorList>
    </citation>
    <scope>NUCLEOTIDE SEQUENCE [LARGE SCALE GENOMIC DNA]</scope>
    <source>
        <strain evidence="9 10">Tca</strain>
    </source>
</reference>
<dbReference type="Pfam" id="PF00507">
    <property type="entry name" value="Oxidored_q4"/>
    <property type="match status" value="1"/>
</dbReference>
<comment type="catalytic activity">
    <reaction evidence="7">
        <text>a quinone + NADH + 5 H(+)(in) = a quinol + NAD(+) + 4 H(+)(out)</text>
        <dbReference type="Rhea" id="RHEA:57888"/>
        <dbReference type="ChEBI" id="CHEBI:15378"/>
        <dbReference type="ChEBI" id="CHEBI:24646"/>
        <dbReference type="ChEBI" id="CHEBI:57540"/>
        <dbReference type="ChEBI" id="CHEBI:57945"/>
        <dbReference type="ChEBI" id="CHEBI:132124"/>
    </reaction>
</comment>
<comment type="subcellular location">
    <subcellularLocation>
        <location evidence="7">Cell membrane</location>
        <topology evidence="7">Multi-pass membrane protein</topology>
    </subcellularLocation>
    <subcellularLocation>
        <location evidence="1">Membrane</location>
    </subcellularLocation>
</comment>
<evidence type="ECO:0000256" key="1">
    <source>
        <dbReference type="ARBA" id="ARBA00004370"/>
    </source>
</evidence>
<evidence type="ECO:0000256" key="2">
    <source>
        <dbReference type="ARBA" id="ARBA00008472"/>
    </source>
</evidence>
<dbReference type="EC" id="7.1.1.-" evidence="7"/>
<keyword evidence="7" id="KW-0874">Quinone</keyword>
<dbReference type="AlphaFoldDB" id="A0A4D6YL22"/>
<evidence type="ECO:0000256" key="8">
    <source>
        <dbReference type="SAM" id="Phobius"/>
    </source>
</evidence>
<dbReference type="Proteomes" id="UP000298782">
    <property type="component" value="Chromosome"/>
</dbReference>
<keyword evidence="7" id="KW-0520">NAD</keyword>
<sequence length="126" mass="14500">MHLNLNSYIFNNPQQLSFFLYFVISIVLCSIILLISYVLGEKNTVHNKNIPFESGIIGVGTTDLRFSIKFYLIAILFVLFDVEALYLYAWSICAQELGLDGLIKVFFFILTLLVSLMYIVKKKVFI</sequence>
<evidence type="ECO:0000256" key="3">
    <source>
        <dbReference type="ARBA" id="ARBA00022448"/>
    </source>
</evidence>
<dbReference type="InterPro" id="IPR038430">
    <property type="entry name" value="NDAH_ubi_oxred_su3_sf"/>
</dbReference>